<evidence type="ECO:0008006" key="3">
    <source>
        <dbReference type="Google" id="ProtNLM"/>
    </source>
</evidence>
<sequence length="350" mass="37789">MSRSQMITALCTVSESVVVSGLADSQLMFLLFPAPQLLASFETTTYGTPTNPVKPLQSYARRKCAHHPVAALDSLQDHDTVKVVAAAGNAVSVWDVLRGQRLASYSSAGHFYACAYLGPHVVGAAGSGKVLHLFDTRLRPGSRLLWSVELAADNLYAIAKVKKSAHARLFEKVFLAGADSAVYAVDLRAGVRDVFDIPQHMCSSGPDDATNVTKDEIGPNAILDIAYDAGLLFAIREHGDVCGFSVEQESVVGRHDLGPFELSCRISEKITTRVRCNTDFEDDCVCIAVGGEKNTITVLNYNADARTLHPPRKFATNFRQVPVVSWGATGLFFGAGDDVGLIPRYRTQLA</sequence>
<accession>A0A4V1J368</accession>
<dbReference type="Gene3D" id="2.130.10.10">
    <property type="entry name" value="YVTN repeat-like/Quinoprotein amine dehydrogenase"/>
    <property type="match status" value="1"/>
</dbReference>
<dbReference type="EMBL" id="ML004448">
    <property type="protein sequence ID" value="RKP31009.1"/>
    <property type="molecule type" value="Genomic_DNA"/>
</dbReference>
<name>A0A4V1J368_9ASCO</name>
<dbReference type="InterPro" id="IPR015943">
    <property type="entry name" value="WD40/YVTN_repeat-like_dom_sf"/>
</dbReference>
<dbReference type="InterPro" id="IPR036322">
    <property type="entry name" value="WD40_repeat_dom_sf"/>
</dbReference>
<keyword evidence="2" id="KW-1185">Reference proteome</keyword>
<evidence type="ECO:0000313" key="2">
    <source>
        <dbReference type="Proteomes" id="UP000268321"/>
    </source>
</evidence>
<reference evidence="2" key="1">
    <citation type="journal article" date="2018" name="Nat. Microbiol.">
        <title>Leveraging single-cell genomics to expand the fungal tree of life.</title>
        <authorList>
            <person name="Ahrendt S.R."/>
            <person name="Quandt C.A."/>
            <person name="Ciobanu D."/>
            <person name="Clum A."/>
            <person name="Salamov A."/>
            <person name="Andreopoulos B."/>
            <person name="Cheng J.F."/>
            <person name="Woyke T."/>
            <person name="Pelin A."/>
            <person name="Henrissat B."/>
            <person name="Reynolds N.K."/>
            <person name="Benny G.L."/>
            <person name="Smith M.E."/>
            <person name="James T.Y."/>
            <person name="Grigoriev I.V."/>
        </authorList>
    </citation>
    <scope>NUCLEOTIDE SEQUENCE [LARGE SCALE GENOMIC DNA]</scope>
    <source>
        <strain evidence="2">Baker2002</strain>
    </source>
</reference>
<evidence type="ECO:0000313" key="1">
    <source>
        <dbReference type="EMBL" id="RKP31009.1"/>
    </source>
</evidence>
<proteinExistence type="predicted"/>
<protein>
    <recommendedName>
        <fullName evidence="3">WD40 repeat-like protein</fullName>
    </recommendedName>
</protein>
<gene>
    <name evidence="1" type="ORF">METBISCDRAFT_26943</name>
</gene>
<dbReference type="AlphaFoldDB" id="A0A4V1J368"/>
<dbReference type="SUPFAM" id="SSF50978">
    <property type="entry name" value="WD40 repeat-like"/>
    <property type="match status" value="1"/>
</dbReference>
<dbReference type="Proteomes" id="UP000268321">
    <property type="component" value="Unassembled WGS sequence"/>
</dbReference>
<organism evidence="1 2">
    <name type="scientific">Metschnikowia bicuspidata</name>
    <dbReference type="NCBI Taxonomy" id="27322"/>
    <lineage>
        <taxon>Eukaryota</taxon>
        <taxon>Fungi</taxon>
        <taxon>Dikarya</taxon>
        <taxon>Ascomycota</taxon>
        <taxon>Saccharomycotina</taxon>
        <taxon>Pichiomycetes</taxon>
        <taxon>Metschnikowiaceae</taxon>
        <taxon>Metschnikowia</taxon>
    </lineage>
</organism>